<dbReference type="GO" id="GO:0009360">
    <property type="term" value="C:DNA polymerase III complex"/>
    <property type="evidence" value="ECO:0007669"/>
    <property type="project" value="InterPro"/>
</dbReference>
<dbReference type="PANTHER" id="PTHR11669">
    <property type="entry name" value="REPLICATION FACTOR C / DNA POLYMERASE III GAMMA-TAU SUBUNIT"/>
    <property type="match status" value="1"/>
</dbReference>
<dbReference type="InterPro" id="IPR003593">
    <property type="entry name" value="AAA+_ATPase"/>
</dbReference>
<dbReference type="Pfam" id="PF22608">
    <property type="entry name" value="DNAX_ATPase_lid"/>
    <property type="match status" value="1"/>
</dbReference>
<dbReference type="CDD" id="cd00009">
    <property type="entry name" value="AAA"/>
    <property type="match status" value="1"/>
</dbReference>
<evidence type="ECO:0000256" key="3">
    <source>
        <dbReference type="ARBA" id="ARBA00022679"/>
    </source>
</evidence>
<dbReference type="FunFam" id="3.40.50.300:FF:000014">
    <property type="entry name" value="DNA polymerase III subunit gamma/tau"/>
    <property type="match status" value="1"/>
</dbReference>
<evidence type="ECO:0000256" key="11">
    <source>
        <dbReference type="ARBA" id="ARBA00049244"/>
    </source>
</evidence>
<keyword evidence="4" id="KW-0548">Nucleotidyltransferase</keyword>
<dbReference type="PRINTS" id="PR00300">
    <property type="entry name" value="CLPPROTEASEA"/>
</dbReference>
<dbReference type="FunFam" id="1.10.8.60:FF:000013">
    <property type="entry name" value="DNA polymerase III subunit gamma/tau"/>
    <property type="match status" value="1"/>
</dbReference>
<evidence type="ECO:0000313" key="13">
    <source>
        <dbReference type="EMBL" id="OEH84385.1"/>
    </source>
</evidence>
<dbReference type="Proteomes" id="UP000095255">
    <property type="component" value="Unassembled WGS sequence"/>
</dbReference>
<keyword evidence="5" id="KW-0235">DNA replication</keyword>
<dbReference type="STRING" id="1390249.BHU72_10915"/>
<dbReference type="InterPro" id="IPR048448">
    <property type="entry name" value="DnaX-like_C"/>
</dbReference>
<dbReference type="AlphaFoldDB" id="A0A1E5L2L8"/>
<dbReference type="Pfam" id="PF20964">
    <property type="entry name" value="DnaX_C"/>
    <property type="match status" value="1"/>
</dbReference>
<dbReference type="InterPro" id="IPR012763">
    <property type="entry name" value="DNA_pol_III_sug/sutau_N"/>
</dbReference>
<proteinExistence type="inferred from homology"/>
<dbReference type="NCBIfam" id="NF004046">
    <property type="entry name" value="PRK05563.1"/>
    <property type="match status" value="1"/>
</dbReference>
<evidence type="ECO:0000259" key="12">
    <source>
        <dbReference type="SMART" id="SM00382"/>
    </source>
</evidence>
<dbReference type="GO" id="GO:0006261">
    <property type="term" value="P:DNA-templated DNA replication"/>
    <property type="evidence" value="ECO:0007669"/>
    <property type="project" value="TreeGrafter"/>
</dbReference>
<keyword evidence="6" id="KW-0479">Metal-binding</keyword>
<dbReference type="InterPro" id="IPR045085">
    <property type="entry name" value="HLD_clamp_pol_III_gamma_tau"/>
</dbReference>
<dbReference type="InterPro" id="IPR022754">
    <property type="entry name" value="DNA_pol_III_gamma-3"/>
</dbReference>
<dbReference type="GO" id="GO:0003887">
    <property type="term" value="F:DNA-directed DNA polymerase activity"/>
    <property type="evidence" value="ECO:0007669"/>
    <property type="project" value="UniProtKB-KW"/>
</dbReference>
<comment type="similarity">
    <text evidence="1">Belongs to the DnaX/STICHEL family.</text>
</comment>
<evidence type="ECO:0000256" key="8">
    <source>
        <dbReference type="ARBA" id="ARBA00022833"/>
    </source>
</evidence>
<comment type="catalytic activity">
    <reaction evidence="11">
        <text>DNA(n) + a 2'-deoxyribonucleoside 5'-triphosphate = DNA(n+1) + diphosphate</text>
        <dbReference type="Rhea" id="RHEA:22508"/>
        <dbReference type="Rhea" id="RHEA-COMP:17339"/>
        <dbReference type="Rhea" id="RHEA-COMP:17340"/>
        <dbReference type="ChEBI" id="CHEBI:33019"/>
        <dbReference type="ChEBI" id="CHEBI:61560"/>
        <dbReference type="ChEBI" id="CHEBI:173112"/>
        <dbReference type="EC" id="2.7.7.7"/>
    </reaction>
</comment>
<evidence type="ECO:0000256" key="6">
    <source>
        <dbReference type="ARBA" id="ARBA00022723"/>
    </source>
</evidence>
<evidence type="ECO:0000313" key="14">
    <source>
        <dbReference type="Proteomes" id="UP000095255"/>
    </source>
</evidence>
<sequence>MTYLALYRAWRPQSFADVTGQQHVTRTLQNALLQQKFSHAYLFSGPRGIGKTSIAKIFAKAINCKQEPLNEPCNECPSCRSITSGELLDVTEIDAASNRGVDEIRDLRDQVKYAPTEVDYKIYIIDEVHMLTNEAFNALLKTLEEPPKHVIFILATTEPHKLPLTIISRCQRFDLQRINHEDIVARLRFICDELNFEYEPAALELIASTAEGGLRDALSLLDQVLAFGDNRVIQEHVMQVTGSVNDKVLCDLMEQVADRNIPAALSVYDQAIRDGKDPKQFVKDLLYFCRDLLLVLLTPDISEVNQRGLLKKGFAEVAGKYSDQELMTMLEQVAKTDYEIKYINQPRVVVELLLIQMCRRDVARRDSDTMLEGLRKQVAQLEERIAKGVPVATQQVKDANRPKLSAGSQGSVQKDKLIEISKGNNIKVFDKIKGHWDEILEHVKREKVTLHAWLINGQPVAVYQTYIVIAFQNAIHRETSDQSANRQIVENVIQKMTAGKPFQIMNILMSEWNEAIAGTKDVSDEKNQENDSVKQAIEMFGEEFVVIKD</sequence>
<dbReference type="InterPro" id="IPR027417">
    <property type="entry name" value="P-loop_NTPase"/>
</dbReference>
<protein>
    <recommendedName>
        <fullName evidence="2">DNA-directed DNA polymerase</fullName>
        <ecNumber evidence="2">2.7.7.7</ecNumber>
    </recommendedName>
</protein>
<dbReference type="PANTHER" id="PTHR11669:SF0">
    <property type="entry name" value="PROTEIN STICHEL-LIKE 2"/>
    <property type="match status" value="1"/>
</dbReference>
<keyword evidence="14" id="KW-1185">Reference proteome</keyword>
<dbReference type="Gene3D" id="1.20.272.10">
    <property type="match status" value="1"/>
</dbReference>
<evidence type="ECO:0000256" key="5">
    <source>
        <dbReference type="ARBA" id="ARBA00022705"/>
    </source>
</evidence>
<dbReference type="Gene3D" id="1.10.8.60">
    <property type="match status" value="1"/>
</dbReference>
<keyword evidence="9" id="KW-0067">ATP-binding</keyword>
<dbReference type="GO" id="GO:0005524">
    <property type="term" value="F:ATP binding"/>
    <property type="evidence" value="ECO:0007669"/>
    <property type="project" value="UniProtKB-KW"/>
</dbReference>
<dbReference type="InterPro" id="IPR008921">
    <property type="entry name" value="DNA_pol3_clamp-load_cplx_C"/>
</dbReference>
<keyword evidence="3" id="KW-0808">Transferase</keyword>
<dbReference type="Gene3D" id="3.40.50.300">
    <property type="entry name" value="P-loop containing nucleotide triphosphate hydrolases"/>
    <property type="match status" value="1"/>
</dbReference>
<evidence type="ECO:0000256" key="4">
    <source>
        <dbReference type="ARBA" id="ARBA00022695"/>
    </source>
</evidence>
<dbReference type="EMBL" id="MJAT01000039">
    <property type="protein sequence ID" value="OEH84385.1"/>
    <property type="molecule type" value="Genomic_DNA"/>
</dbReference>
<dbReference type="SUPFAM" id="SSF48019">
    <property type="entry name" value="post-AAA+ oligomerization domain-like"/>
    <property type="match status" value="1"/>
</dbReference>
<reference evidence="13 14" key="1">
    <citation type="submission" date="2016-09" db="EMBL/GenBank/DDBJ databases">
        <title>Desulfuribacillus arsenicus sp. nov., an obligately anaerobic, dissimilatory arsenic- and antimonate-reducing bacterium isolated from anoxic sediments.</title>
        <authorList>
            <person name="Abin C.A."/>
            <person name="Hollibaugh J.T."/>
        </authorList>
    </citation>
    <scope>NUCLEOTIDE SEQUENCE [LARGE SCALE GENOMIC DNA]</scope>
    <source>
        <strain evidence="13 14">MLFW-2</strain>
    </source>
</reference>
<comment type="caution">
    <text evidence="13">The sequence shown here is derived from an EMBL/GenBank/DDBJ whole genome shotgun (WGS) entry which is preliminary data.</text>
</comment>
<dbReference type="CDD" id="cd18137">
    <property type="entry name" value="HLD_clamp_pol_III_gamma_tau"/>
    <property type="match status" value="1"/>
</dbReference>
<evidence type="ECO:0000256" key="10">
    <source>
        <dbReference type="ARBA" id="ARBA00022932"/>
    </source>
</evidence>
<keyword evidence="10" id="KW-0239">DNA-directed DNA polymerase</keyword>
<dbReference type="GO" id="GO:0003677">
    <property type="term" value="F:DNA binding"/>
    <property type="evidence" value="ECO:0007669"/>
    <property type="project" value="InterPro"/>
</dbReference>
<evidence type="ECO:0000256" key="9">
    <source>
        <dbReference type="ARBA" id="ARBA00022840"/>
    </source>
</evidence>
<keyword evidence="8" id="KW-0862">Zinc</keyword>
<organism evidence="13 14">
    <name type="scientific">Desulfuribacillus stibiiarsenatis</name>
    <dbReference type="NCBI Taxonomy" id="1390249"/>
    <lineage>
        <taxon>Bacteria</taxon>
        <taxon>Bacillati</taxon>
        <taxon>Bacillota</taxon>
        <taxon>Desulfuribacillia</taxon>
        <taxon>Desulfuribacillales</taxon>
        <taxon>Desulfuribacillaceae</taxon>
        <taxon>Desulfuribacillus</taxon>
    </lineage>
</organism>
<dbReference type="SUPFAM" id="SSF52540">
    <property type="entry name" value="P-loop containing nucleoside triphosphate hydrolases"/>
    <property type="match status" value="1"/>
</dbReference>
<keyword evidence="7" id="KW-0547">Nucleotide-binding</keyword>
<dbReference type="EC" id="2.7.7.7" evidence="2"/>
<dbReference type="SMART" id="SM00382">
    <property type="entry name" value="AAA"/>
    <property type="match status" value="1"/>
</dbReference>
<gene>
    <name evidence="13" type="ORF">BHU72_10915</name>
</gene>
<accession>A0A1E5L2L8</accession>
<evidence type="ECO:0000256" key="7">
    <source>
        <dbReference type="ARBA" id="ARBA00022741"/>
    </source>
</evidence>
<evidence type="ECO:0000256" key="2">
    <source>
        <dbReference type="ARBA" id="ARBA00012417"/>
    </source>
</evidence>
<dbReference type="InterPro" id="IPR050238">
    <property type="entry name" value="DNA_Rep/Repair_Clamp_Loader"/>
</dbReference>
<name>A0A1E5L2L8_9FIRM</name>
<dbReference type="GO" id="GO:0046872">
    <property type="term" value="F:metal ion binding"/>
    <property type="evidence" value="ECO:0007669"/>
    <property type="project" value="UniProtKB-KW"/>
</dbReference>
<evidence type="ECO:0000256" key="1">
    <source>
        <dbReference type="ARBA" id="ARBA00006360"/>
    </source>
</evidence>
<dbReference type="InterPro" id="IPR001270">
    <property type="entry name" value="ClpA/B"/>
</dbReference>
<dbReference type="Pfam" id="PF13177">
    <property type="entry name" value="DNA_pol3_delta2"/>
    <property type="match status" value="1"/>
</dbReference>
<dbReference type="Pfam" id="PF12169">
    <property type="entry name" value="DNA_pol3_gamma3"/>
    <property type="match status" value="1"/>
</dbReference>
<dbReference type="NCBIfam" id="TIGR02397">
    <property type="entry name" value="dnaX_nterm"/>
    <property type="match status" value="1"/>
</dbReference>
<feature type="domain" description="AAA+ ATPase" evidence="12">
    <location>
        <begin position="37"/>
        <end position="179"/>
    </location>
</feature>